<dbReference type="AlphaFoldDB" id="A0A4Y2BAM6"/>
<gene>
    <name evidence="1" type="ORF">AVEN_159071_1</name>
</gene>
<proteinExistence type="predicted"/>
<evidence type="ECO:0000313" key="2">
    <source>
        <dbReference type="Proteomes" id="UP000499080"/>
    </source>
</evidence>
<sequence length="76" mass="8620">MDTFPRIFAVCPNCILPICGNLDAPPLHYATECILTSSFRMTKPNPQFQPAWLRSVVTCKGSRLKTQKMVLHLEEN</sequence>
<dbReference type="EMBL" id="BGPR01000060">
    <property type="protein sequence ID" value="GBL88479.1"/>
    <property type="molecule type" value="Genomic_DNA"/>
</dbReference>
<accession>A0A4Y2BAM6</accession>
<comment type="caution">
    <text evidence="1">The sequence shown here is derived from an EMBL/GenBank/DDBJ whole genome shotgun (WGS) entry which is preliminary data.</text>
</comment>
<dbReference type="Proteomes" id="UP000499080">
    <property type="component" value="Unassembled WGS sequence"/>
</dbReference>
<evidence type="ECO:0000313" key="1">
    <source>
        <dbReference type="EMBL" id="GBL88479.1"/>
    </source>
</evidence>
<protein>
    <submittedName>
        <fullName evidence="1">Uncharacterized protein</fullName>
    </submittedName>
</protein>
<organism evidence="1 2">
    <name type="scientific">Araneus ventricosus</name>
    <name type="common">Orbweaver spider</name>
    <name type="synonym">Epeira ventricosa</name>
    <dbReference type="NCBI Taxonomy" id="182803"/>
    <lineage>
        <taxon>Eukaryota</taxon>
        <taxon>Metazoa</taxon>
        <taxon>Ecdysozoa</taxon>
        <taxon>Arthropoda</taxon>
        <taxon>Chelicerata</taxon>
        <taxon>Arachnida</taxon>
        <taxon>Araneae</taxon>
        <taxon>Araneomorphae</taxon>
        <taxon>Entelegynae</taxon>
        <taxon>Araneoidea</taxon>
        <taxon>Araneidae</taxon>
        <taxon>Araneus</taxon>
    </lineage>
</organism>
<reference evidence="1 2" key="1">
    <citation type="journal article" date="2019" name="Sci. Rep.">
        <title>Orb-weaving spider Araneus ventricosus genome elucidates the spidroin gene catalogue.</title>
        <authorList>
            <person name="Kono N."/>
            <person name="Nakamura H."/>
            <person name="Ohtoshi R."/>
            <person name="Moran D.A.P."/>
            <person name="Shinohara A."/>
            <person name="Yoshida Y."/>
            <person name="Fujiwara M."/>
            <person name="Mori M."/>
            <person name="Tomita M."/>
            <person name="Arakawa K."/>
        </authorList>
    </citation>
    <scope>NUCLEOTIDE SEQUENCE [LARGE SCALE GENOMIC DNA]</scope>
</reference>
<keyword evidence="2" id="KW-1185">Reference proteome</keyword>
<name>A0A4Y2BAM6_ARAVE</name>